<feature type="transmembrane region" description="Helical" evidence="14">
    <location>
        <begin position="272"/>
        <end position="293"/>
    </location>
</feature>
<feature type="transmembrane region" description="Helical" evidence="14">
    <location>
        <begin position="214"/>
        <end position="234"/>
    </location>
</feature>
<dbReference type="EMBL" id="JAULSY010000279">
    <property type="protein sequence ID" value="KAK0653442.1"/>
    <property type="molecule type" value="Genomic_DNA"/>
</dbReference>
<comment type="caution">
    <text evidence="15">The sequence shown here is derived from an EMBL/GenBank/DDBJ whole genome shotgun (WGS) entry which is preliminary data.</text>
</comment>
<comment type="similarity">
    <text evidence="13">Belongs to the glycosyltransferase ALG3 family.</text>
</comment>
<dbReference type="GO" id="GO:0052925">
    <property type="term" value="F:dol-P-Man:Man(5)GlcNAc(2)-PP-Dol alpha-1,3-mannosyltransferase activity"/>
    <property type="evidence" value="ECO:0007669"/>
    <property type="project" value="UniProtKB-EC"/>
</dbReference>
<evidence type="ECO:0000256" key="10">
    <source>
        <dbReference type="ARBA" id="ARBA00023136"/>
    </source>
</evidence>
<evidence type="ECO:0000256" key="7">
    <source>
        <dbReference type="ARBA" id="ARBA00022692"/>
    </source>
</evidence>
<feature type="transmembrane region" description="Helical" evidence="14">
    <location>
        <begin position="29"/>
        <end position="49"/>
    </location>
</feature>
<evidence type="ECO:0000256" key="4">
    <source>
        <dbReference type="ARBA" id="ARBA00015561"/>
    </source>
</evidence>
<keyword evidence="5 14" id="KW-0328">Glycosyltransferase</keyword>
<keyword evidence="6 14" id="KW-0808">Transferase</keyword>
<dbReference type="AlphaFoldDB" id="A0AA39YKW9"/>
<comment type="function">
    <text evidence="11 14">Dol-P-Man:Man(5)GlcNAc(2)-PP-Dol alpha-1,3-mannosyltransferase that operates in the biosynthetic pathway of dolichol-linked oligosaccharides, the glycan precursors employed in protein asparagine (N)-glycosylation. The assembly of dolichol-linked oligosaccharides begins on the cytosolic side of the endoplasmic reticulum membrane and finishes in its lumen. The sequential addition of sugars to dolichol pyrophosphate produces dolichol-linked oligosaccharides containing fourteen sugars, including two GlcNAcs, nine mannoses and three glucoses. Once assembled, the oligosaccharide is transferred from the lipid to nascent proteins by oligosaccharyltransferases. In the lumen of the endoplasmic reticulum, adds the first dolichyl beta-D-mannosyl phosphate derived mannose in an alpha-1,3 linkage to Man(5)GlcNAc(2)-PP-dolichol to produce Man(6)GlcNAc(2)-PP-dolichol.</text>
</comment>
<keyword evidence="8 14" id="KW-0256">Endoplasmic reticulum</keyword>
<dbReference type="EC" id="2.4.1.258" evidence="3 14"/>
<comment type="pathway">
    <text evidence="2 14">Protein modification; protein glycosylation.</text>
</comment>
<evidence type="ECO:0000256" key="5">
    <source>
        <dbReference type="ARBA" id="ARBA00022676"/>
    </source>
</evidence>
<name>A0AA39YKW9_9PEZI</name>
<feature type="transmembrane region" description="Helical" evidence="14">
    <location>
        <begin position="151"/>
        <end position="170"/>
    </location>
</feature>
<keyword evidence="9 14" id="KW-1133">Transmembrane helix</keyword>
<evidence type="ECO:0000313" key="15">
    <source>
        <dbReference type="EMBL" id="KAK0653442.1"/>
    </source>
</evidence>
<dbReference type="InterPro" id="IPR007873">
    <property type="entry name" value="Glycosyltransferase_ALG3"/>
</dbReference>
<dbReference type="Pfam" id="PF05208">
    <property type="entry name" value="ALG3"/>
    <property type="match status" value="1"/>
</dbReference>
<comment type="subcellular location">
    <subcellularLocation>
        <location evidence="1 14">Endoplasmic reticulum membrane</location>
        <topology evidence="1 14">Multi-pass membrane protein</topology>
    </subcellularLocation>
</comment>
<keyword evidence="16" id="KW-1185">Reference proteome</keyword>
<sequence length="428" mass="48194">MTGRKPPLHQQALELVGDILTGRHGLSRAVAPALFLADAVLCALIIRLIPYTEIDWKAYMEQVSQFVSGERDYTKIRGGTGPLVYPAAHVYTYTGLYYLTNEGKNILLAQKLFAVLYVITLGVVLKCYRNARAPPYVLPLLILSKRLHSIFVLRCFNDCFAVLFLFLTILSFQNRSWRAGVLFYTWGLGIKMSLLLVLPAVGIILFLGTGLNSALQSAVIIALVQVLIGVPFLVNNPWGYLGRAFELSRQFFFKWTVNWRFMGEQAFLSKEFALVLLALHVLVLFGFVTNQWLKGTGRSLSYIVTSILQLKSPFRPQEQEVIAEAITPEYVMTTILSANVVGLLFARSLHYQFYAYLAWSTPYLLYKSRVHPVLQYILWAAQEWAWNVYPSTPLSSGVVIGVMATTVASVWLGTKRSVIWVNSAEKTK</sequence>
<evidence type="ECO:0000256" key="13">
    <source>
        <dbReference type="ARBA" id="ARBA00093457"/>
    </source>
</evidence>
<keyword evidence="7 14" id="KW-0812">Transmembrane</keyword>
<dbReference type="Proteomes" id="UP001174997">
    <property type="component" value="Unassembled WGS sequence"/>
</dbReference>
<evidence type="ECO:0000256" key="6">
    <source>
        <dbReference type="ARBA" id="ARBA00022679"/>
    </source>
</evidence>
<protein>
    <recommendedName>
        <fullName evidence="4 14">Dol-P-Man:Man(5)GlcNAc(2)-PP-Dol alpha-1,3-mannosyltransferase</fullName>
        <ecNumber evidence="3 14">2.4.1.258</ecNumber>
    </recommendedName>
    <alternativeName>
        <fullName evidence="14">Dol-P-Man-dependent alpha(1-3)-mannosyltransferase</fullName>
    </alternativeName>
</protein>
<evidence type="ECO:0000256" key="2">
    <source>
        <dbReference type="ARBA" id="ARBA00004922"/>
    </source>
</evidence>
<dbReference type="PANTHER" id="PTHR12646:SF0">
    <property type="entry name" value="DOL-P-MAN:MAN(5)GLCNAC(2)-PP-DOL ALPHA-1,3-MANNOSYLTRANSFERASE"/>
    <property type="match status" value="1"/>
</dbReference>
<feature type="transmembrane region" description="Helical" evidence="14">
    <location>
        <begin position="394"/>
        <end position="413"/>
    </location>
</feature>
<evidence type="ECO:0000256" key="3">
    <source>
        <dbReference type="ARBA" id="ARBA00011964"/>
    </source>
</evidence>
<comment type="catalytic activity">
    <reaction evidence="12 14">
        <text>an alpha-D-Man-(1-&gt;2)-alpha-D-Man-(1-&gt;2)-alpha-D-Man-(1-&gt;3)-[alpha-D-Man-(1-&gt;6)]-beta-D-Man-(1-&gt;4)-beta-D-GlcNAc-(1-&gt;4)-alpha-D-GlcNAc-diphospho-di-trans,poly-cis-dolichol + a di-trans,poly-cis-dolichyl beta-D-mannosyl phosphate = an alpha-D-Man-(1-&gt;2)-alpha-D-Man-(1-&gt;2)-alpha-D-Man-(1-&gt;3)-[alpha-D-Man-(1-&gt;3)-alpha-D-Man-(1-&gt;6)]-beta-D-Man-(1-&gt;4)-beta-D-GlcNAc-(1-&gt;4)-alpha-D-GlcNAc-diphospho-di-trans,poly-cis-dolichol + a di-trans,poly-cis-dolichyl phosphate + H(+)</text>
        <dbReference type="Rhea" id="RHEA:29527"/>
        <dbReference type="Rhea" id="RHEA-COMP:19498"/>
        <dbReference type="Rhea" id="RHEA-COMP:19501"/>
        <dbReference type="Rhea" id="RHEA-COMP:19516"/>
        <dbReference type="Rhea" id="RHEA-COMP:19517"/>
        <dbReference type="ChEBI" id="CHEBI:15378"/>
        <dbReference type="ChEBI" id="CHEBI:57683"/>
        <dbReference type="ChEBI" id="CHEBI:58211"/>
        <dbReference type="ChEBI" id="CHEBI:132515"/>
        <dbReference type="ChEBI" id="CHEBI:132516"/>
        <dbReference type="EC" id="2.4.1.258"/>
    </reaction>
    <physiologicalReaction direction="left-to-right" evidence="12 14">
        <dbReference type="Rhea" id="RHEA:29528"/>
    </physiologicalReaction>
</comment>
<proteinExistence type="inferred from homology"/>
<evidence type="ECO:0000256" key="1">
    <source>
        <dbReference type="ARBA" id="ARBA00004477"/>
    </source>
</evidence>
<evidence type="ECO:0000313" key="16">
    <source>
        <dbReference type="Proteomes" id="UP001174997"/>
    </source>
</evidence>
<evidence type="ECO:0000256" key="14">
    <source>
        <dbReference type="RuleBase" id="RU364047"/>
    </source>
</evidence>
<organism evidence="15 16">
    <name type="scientific">Cercophora samala</name>
    <dbReference type="NCBI Taxonomy" id="330535"/>
    <lineage>
        <taxon>Eukaryota</taxon>
        <taxon>Fungi</taxon>
        <taxon>Dikarya</taxon>
        <taxon>Ascomycota</taxon>
        <taxon>Pezizomycotina</taxon>
        <taxon>Sordariomycetes</taxon>
        <taxon>Sordariomycetidae</taxon>
        <taxon>Sordariales</taxon>
        <taxon>Lasiosphaeriaceae</taxon>
        <taxon>Cercophora</taxon>
    </lineage>
</organism>
<dbReference type="PANTHER" id="PTHR12646">
    <property type="entry name" value="NOT56 - RELATED"/>
    <property type="match status" value="1"/>
</dbReference>
<feature type="transmembrane region" description="Helical" evidence="14">
    <location>
        <begin position="182"/>
        <end position="208"/>
    </location>
</feature>
<gene>
    <name evidence="15" type="ORF">QBC41DRAFT_66920</name>
</gene>
<accession>A0AA39YKW9</accession>
<evidence type="ECO:0000256" key="12">
    <source>
        <dbReference type="ARBA" id="ARBA00049506"/>
    </source>
</evidence>
<feature type="transmembrane region" description="Helical" evidence="14">
    <location>
        <begin position="112"/>
        <end position="131"/>
    </location>
</feature>
<reference evidence="15" key="1">
    <citation type="submission" date="2023-06" db="EMBL/GenBank/DDBJ databases">
        <title>Genome-scale phylogeny and comparative genomics of the fungal order Sordariales.</title>
        <authorList>
            <consortium name="Lawrence Berkeley National Laboratory"/>
            <person name="Hensen N."/>
            <person name="Bonometti L."/>
            <person name="Westerberg I."/>
            <person name="Brannstrom I.O."/>
            <person name="Guillou S."/>
            <person name="Cros-Aarteil S."/>
            <person name="Calhoun S."/>
            <person name="Haridas S."/>
            <person name="Kuo A."/>
            <person name="Mondo S."/>
            <person name="Pangilinan J."/>
            <person name="Riley R."/>
            <person name="Labutti K."/>
            <person name="Andreopoulos B."/>
            <person name="Lipzen A."/>
            <person name="Chen C."/>
            <person name="Yanf M."/>
            <person name="Daum C."/>
            <person name="Ng V."/>
            <person name="Clum A."/>
            <person name="Steindorff A."/>
            <person name="Ohm R."/>
            <person name="Martin F."/>
            <person name="Silar P."/>
            <person name="Natvig D."/>
            <person name="Lalanne C."/>
            <person name="Gautier V."/>
            <person name="Ament-Velasquez S.L."/>
            <person name="Kruys A."/>
            <person name="Hutchinson M.I."/>
            <person name="Powell A.J."/>
            <person name="Barry K."/>
            <person name="Miller A.N."/>
            <person name="Grigoriev I.V."/>
            <person name="Debuchy R."/>
            <person name="Gladieux P."/>
            <person name="Thoren M.H."/>
            <person name="Johannesson H."/>
        </authorList>
    </citation>
    <scope>NUCLEOTIDE SEQUENCE</scope>
    <source>
        <strain evidence="15">CBS 307.81</strain>
    </source>
</reference>
<evidence type="ECO:0000256" key="8">
    <source>
        <dbReference type="ARBA" id="ARBA00022824"/>
    </source>
</evidence>
<keyword evidence="10 14" id="KW-0472">Membrane</keyword>
<evidence type="ECO:0000256" key="11">
    <source>
        <dbReference type="ARBA" id="ARBA00044743"/>
    </source>
</evidence>
<dbReference type="GO" id="GO:0005789">
    <property type="term" value="C:endoplasmic reticulum membrane"/>
    <property type="evidence" value="ECO:0007669"/>
    <property type="project" value="UniProtKB-SubCell"/>
</dbReference>
<evidence type="ECO:0000256" key="9">
    <source>
        <dbReference type="ARBA" id="ARBA00022989"/>
    </source>
</evidence>